<sequence length="82" mass="9259">MFNPFSAEVMQPVVANLERSLKSHPREIIVLYYNPRHAEVLDQAASFELHMENGDWRMYGTLPVKSQSYGTSPAGSVMSKSE</sequence>
<dbReference type="KEGG" id="svp:Pan189_20820"/>
<dbReference type="OrthoDB" id="9780095at2"/>
<dbReference type="RefSeq" id="WP_145363792.1">
    <property type="nucleotide sequence ID" value="NZ_CP036268.1"/>
</dbReference>
<dbReference type="EMBL" id="CP036268">
    <property type="protein sequence ID" value="QDT37700.1"/>
    <property type="molecule type" value="Genomic_DNA"/>
</dbReference>
<organism evidence="1 2">
    <name type="scientific">Stratiformator vulcanicus</name>
    <dbReference type="NCBI Taxonomy" id="2527980"/>
    <lineage>
        <taxon>Bacteria</taxon>
        <taxon>Pseudomonadati</taxon>
        <taxon>Planctomycetota</taxon>
        <taxon>Planctomycetia</taxon>
        <taxon>Planctomycetales</taxon>
        <taxon>Planctomycetaceae</taxon>
        <taxon>Stratiformator</taxon>
    </lineage>
</organism>
<evidence type="ECO:0000313" key="2">
    <source>
        <dbReference type="Proteomes" id="UP000317318"/>
    </source>
</evidence>
<evidence type="ECO:0000313" key="1">
    <source>
        <dbReference type="EMBL" id="QDT37700.1"/>
    </source>
</evidence>
<gene>
    <name evidence="1" type="ORF">Pan189_20820</name>
</gene>
<accession>A0A517R1I1</accession>
<reference evidence="1 2" key="1">
    <citation type="submission" date="2019-02" db="EMBL/GenBank/DDBJ databases">
        <title>Deep-cultivation of Planctomycetes and their phenomic and genomic characterization uncovers novel biology.</title>
        <authorList>
            <person name="Wiegand S."/>
            <person name="Jogler M."/>
            <person name="Boedeker C."/>
            <person name="Pinto D."/>
            <person name="Vollmers J."/>
            <person name="Rivas-Marin E."/>
            <person name="Kohn T."/>
            <person name="Peeters S.H."/>
            <person name="Heuer A."/>
            <person name="Rast P."/>
            <person name="Oberbeckmann S."/>
            <person name="Bunk B."/>
            <person name="Jeske O."/>
            <person name="Meyerdierks A."/>
            <person name="Storesund J.E."/>
            <person name="Kallscheuer N."/>
            <person name="Luecker S."/>
            <person name="Lage O.M."/>
            <person name="Pohl T."/>
            <person name="Merkel B.J."/>
            <person name="Hornburger P."/>
            <person name="Mueller R.-W."/>
            <person name="Bruemmer F."/>
            <person name="Labrenz M."/>
            <person name="Spormann A.M."/>
            <person name="Op den Camp H."/>
            <person name="Overmann J."/>
            <person name="Amann R."/>
            <person name="Jetten M.S.M."/>
            <person name="Mascher T."/>
            <person name="Medema M.H."/>
            <person name="Devos D.P."/>
            <person name="Kaster A.-K."/>
            <person name="Ovreas L."/>
            <person name="Rohde M."/>
            <person name="Galperin M.Y."/>
            <person name="Jogler C."/>
        </authorList>
    </citation>
    <scope>NUCLEOTIDE SEQUENCE [LARGE SCALE GENOMIC DNA]</scope>
    <source>
        <strain evidence="1 2">Pan189</strain>
    </source>
</reference>
<name>A0A517R1I1_9PLAN</name>
<dbReference type="AlphaFoldDB" id="A0A517R1I1"/>
<proteinExistence type="predicted"/>
<protein>
    <submittedName>
        <fullName evidence="1">Uncharacterized protein</fullName>
    </submittedName>
</protein>
<dbReference type="Proteomes" id="UP000317318">
    <property type="component" value="Chromosome"/>
</dbReference>
<keyword evidence="2" id="KW-1185">Reference proteome</keyword>